<dbReference type="Proteomes" id="UP000207598">
    <property type="component" value="Unassembled WGS sequence"/>
</dbReference>
<dbReference type="EMBL" id="FXYF01000004">
    <property type="protein sequence ID" value="SMX39162.1"/>
    <property type="molecule type" value="Genomic_DNA"/>
</dbReference>
<organism evidence="2 3">
    <name type="scientific">Maliponia aquimaris</name>
    <dbReference type="NCBI Taxonomy" id="1673631"/>
    <lineage>
        <taxon>Bacteria</taxon>
        <taxon>Pseudomonadati</taxon>
        <taxon>Pseudomonadota</taxon>
        <taxon>Alphaproteobacteria</taxon>
        <taxon>Rhodobacterales</taxon>
        <taxon>Paracoccaceae</taxon>
        <taxon>Maliponia</taxon>
    </lineage>
</organism>
<evidence type="ECO:0000313" key="2">
    <source>
        <dbReference type="EMBL" id="SMX39162.1"/>
    </source>
</evidence>
<sequence>MNDILRLSAIAALVCALAAVSGAMAQDQPDADDAPAEPACELKGENGMVSMLLCPEELEAEQYAAEGRIACEGRAPCGAWIWTDVAAVPAEAPDAHDKLPKESVQKAVAIWVNDNQQLMMLKKEPGN</sequence>
<feature type="chain" id="PRO_5012828018" evidence="1">
    <location>
        <begin position="26"/>
        <end position="127"/>
    </location>
</feature>
<feature type="signal peptide" evidence="1">
    <location>
        <begin position="1"/>
        <end position="25"/>
    </location>
</feature>
<evidence type="ECO:0000313" key="3">
    <source>
        <dbReference type="Proteomes" id="UP000207598"/>
    </source>
</evidence>
<keyword evidence="1" id="KW-0732">Signal</keyword>
<evidence type="ECO:0000256" key="1">
    <source>
        <dbReference type="SAM" id="SignalP"/>
    </source>
</evidence>
<reference evidence="2 3" key="1">
    <citation type="submission" date="2017-05" db="EMBL/GenBank/DDBJ databases">
        <authorList>
            <person name="Song R."/>
            <person name="Chenine A.L."/>
            <person name="Ruprecht R.M."/>
        </authorList>
    </citation>
    <scope>NUCLEOTIDE SEQUENCE [LARGE SCALE GENOMIC DNA]</scope>
    <source>
        <strain evidence="2 3">CECT 8898</strain>
    </source>
</reference>
<proteinExistence type="predicted"/>
<dbReference type="AlphaFoldDB" id="A0A238KAN5"/>
<name>A0A238KAN5_9RHOB</name>
<accession>A0A238KAN5</accession>
<gene>
    <name evidence="2" type="ORF">MAA8898_01911</name>
</gene>
<protein>
    <submittedName>
        <fullName evidence="2">Uncharacterized protein</fullName>
    </submittedName>
</protein>
<keyword evidence="3" id="KW-1185">Reference proteome</keyword>
<dbReference type="RefSeq" id="WP_094020729.1">
    <property type="nucleotide sequence ID" value="NZ_FXYF01000004.1"/>
</dbReference>
<dbReference type="OrthoDB" id="7872391at2"/>